<protein>
    <submittedName>
        <fullName evidence="1">Uncharacterized protein</fullName>
    </submittedName>
</protein>
<dbReference type="EMBL" id="KI964538">
    <property type="protein sequence ID" value="EUC39135.1"/>
    <property type="molecule type" value="Genomic_DNA"/>
</dbReference>
<accession>W6YMS1</accession>
<dbReference type="AlphaFoldDB" id="W6YMS1"/>
<sequence>QCNVHGSNAYTRRIYTPPPAFLQKARQALSRPATPSCLEAGMIQTKGNMNRCVQSNVTWSGKNLRWTKHRVTAEASESSRREVLWRMLNRPKIRTSI</sequence>
<dbReference type="RefSeq" id="XP_007706590.1">
    <property type="nucleotide sequence ID" value="XM_007708400.1"/>
</dbReference>
<dbReference type="HOGENOM" id="CLU_2352208_0_0_1"/>
<dbReference type="KEGG" id="bze:COCCADRAFT_81219"/>
<reference evidence="1 2" key="1">
    <citation type="journal article" date="2013" name="PLoS Genet.">
        <title>Comparative genome structure, secondary metabolite, and effector coding capacity across Cochliobolus pathogens.</title>
        <authorList>
            <person name="Condon B.J."/>
            <person name="Leng Y."/>
            <person name="Wu D."/>
            <person name="Bushley K.E."/>
            <person name="Ohm R.A."/>
            <person name="Otillar R."/>
            <person name="Martin J."/>
            <person name="Schackwitz W."/>
            <person name="Grimwood J."/>
            <person name="MohdZainudin N."/>
            <person name="Xue C."/>
            <person name="Wang R."/>
            <person name="Manning V.A."/>
            <person name="Dhillon B."/>
            <person name="Tu Z.J."/>
            <person name="Steffenson B.J."/>
            <person name="Salamov A."/>
            <person name="Sun H."/>
            <person name="Lowry S."/>
            <person name="LaButti K."/>
            <person name="Han J."/>
            <person name="Copeland A."/>
            <person name="Lindquist E."/>
            <person name="Barry K."/>
            <person name="Schmutz J."/>
            <person name="Baker S.E."/>
            <person name="Ciuffetti L.M."/>
            <person name="Grigoriev I.V."/>
            <person name="Zhong S."/>
            <person name="Turgeon B.G."/>
        </authorList>
    </citation>
    <scope>NUCLEOTIDE SEQUENCE [LARGE SCALE GENOMIC DNA]</scope>
    <source>
        <strain evidence="1 2">26-R-13</strain>
    </source>
</reference>
<evidence type="ECO:0000313" key="1">
    <source>
        <dbReference type="EMBL" id="EUC39135.1"/>
    </source>
</evidence>
<evidence type="ECO:0000313" key="2">
    <source>
        <dbReference type="Proteomes" id="UP000053841"/>
    </source>
</evidence>
<dbReference type="Proteomes" id="UP000053841">
    <property type="component" value="Unassembled WGS sequence"/>
</dbReference>
<proteinExistence type="predicted"/>
<gene>
    <name evidence="1" type="ORF">COCCADRAFT_81219</name>
</gene>
<name>W6YMS1_COCC2</name>
<keyword evidence="2" id="KW-1185">Reference proteome</keyword>
<organism evidence="1 2">
    <name type="scientific">Cochliobolus carbonum (strain 26-R-13)</name>
    <name type="common">Maize leaf spot fungus</name>
    <name type="synonym">Bipolaris zeicola</name>
    <dbReference type="NCBI Taxonomy" id="930089"/>
    <lineage>
        <taxon>Eukaryota</taxon>
        <taxon>Fungi</taxon>
        <taxon>Dikarya</taxon>
        <taxon>Ascomycota</taxon>
        <taxon>Pezizomycotina</taxon>
        <taxon>Dothideomycetes</taxon>
        <taxon>Pleosporomycetidae</taxon>
        <taxon>Pleosporales</taxon>
        <taxon>Pleosporineae</taxon>
        <taxon>Pleosporaceae</taxon>
        <taxon>Bipolaris</taxon>
    </lineage>
</organism>
<feature type="non-terminal residue" evidence="1">
    <location>
        <position position="1"/>
    </location>
</feature>
<dbReference type="GeneID" id="19151130"/>